<feature type="transmembrane region" description="Helical" evidence="1">
    <location>
        <begin position="197"/>
        <end position="217"/>
    </location>
</feature>
<protein>
    <submittedName>
        <fullName evidence="3">Glycerophosphoryl diester phosphodiesterase membrane domain-containing protein</fullName>
    </submittedName>
</protein>
<sequence length="558" mass="63570">MGKQRLSKHWFSVILVVVLFLFNDLSSQIIDTIQSYQPSAYSIATGSVGKLLTYLSNNWLTYGLTLIGYFFVWMMLIVIVVTGMLLTWGLASRQHFLIGLKSLQIHLAVFVMILLFIPLNQVGFKFPIAYYLTIPKTFIDPIMTPVMWVLIGLVNIGLLLLAYRLRLVPYFAITTRQNLKINVTHSWQQTKFQTGQFLLTIGKYALMTIAVIGGFFWLQRLFDQVLNTGLNRSMVNILIAIAIGYFYFVTSQVLLLFITKDQQIAHTRLQDKKLYLRIIQVIIIGLVGASSSLLSGKFISHPIKNYVVIAHKGVSSESDASNTIISLNKVSKTKPDYVEIDIQATSDGVYVLSHDAKIKAKNGKTYQINETPWHILKKLRYEENGKIITATPFIAYIKRANQLNQKLLVELKINTTITTAQLVHFQKKYGAYLTENRAQLQSMNQNAIKRLAKYSDRPIGLLSPVVNSVNNAKFNTFYAMEYSNVNTNIARQVIKKHKTLYVWTLNKEADINSNYALGVQGYITDYPKETREILQKLSRHAVYADAMWYIVMLQKTAV</sequence>
<evidence type="ECO:0000313" key="3">
    <source>
        <dbReference type="EMBL" id="MBZ5962261.1"/>
    </source>
</evidence>
<dbReference type="RefSeq" id="WP_013232082.1">
    <property type="nucleotide sequence ID" value="NZ_BPKT01000010.1"/>
</dbReference>
<dbReference type="Proteomes" id="UP000752647">
    <property type="component" value="Unassembled WGS sequence"/>
</dbReference>
<feature type="domain" description="GP-PDE" evidence="2">
    <location>
        <begin position="306"/>
        <end position="534"/>
    </location>
</feature>
<comment type="caution">
    <text evidence="3">The sequence shown here is derived from an EMBL/GenBank/DDBJ whole genome shotgun (WGS) entry which is preliminary data.</text>
</comment>
<dbReference type="PANTHER" id="PTHR46211:SF8">
    <property type="entry name" value="PHOSPHODIESTERASE"/>
    <property type="match status" value="1"/>
</dbReference>
<gene>
    <name evidence="3" type="ORF">KIJ12_03670</name>
</gene>
<name>A0A9Q3SV14_9LACO</name>
<dbReference type="PANTHER" id="PTHR46211">
    <property type="entry name" value="GLYCEROPHOSPHORYL DIESTER PHOSPHODIESTERASE"/>
    <property type="match status" value="1"/>
</dbReference>
<dbReference type="InterPro" id="IPR017946">
    <property type="entry name" value="PLC-like_Pdiesterase_TIM-brl"/>
</dbReference>
<evidence type="ECO:0000259" key="2">
    <source>
        <dbReference type="PROSITE" id="PS51704"/>
    </source>
</evidence>
<dbReference type="InterPro" id="IPR030395">
    <property type="entry name" value="GP_PDE_dom"/>
</dbReference>
<dbReference type="Pfam" id="PF03009">
    <property type="entry name" value="GDPD"/>
    <property type="match status" value="1"/>
</dbReference>
<organism evidence="3 4">
    <name type="scientific">Leuconostoc gasicomitatum</name>
    <dbReference type="NCBI Taxonomy" id="115778"/>
    <lineage>
        <taxon>Bacteria</taxon>
        <taxon>Bacillati</taxon>
        <taxon>Bacillota</taxon>
        <taxon>Bacilli</taxon>
        <taxon>Lactobacillales</taxon>
        <taxon>Lactobacillaceae</taxon>
        <taxon>Leuconostoc</taxon>
        <taxon>Leuconostoc gelidum group</taxon>
    </lineage>
</organism>
<dbReference type="EMBL" id="JAHBFI010000008">
    <property type="protein sequence ID" value="MBZ5962261.1"/>
    <property type="molecule type" value="Genomic_DNA"/>
</dbReference>
<proteinExistence type="predicted"/>
<keyword evidence="1" id="KW-1133">Transmembrane helix</keyword>
<dbReference type="GeneID" id="34301903"/>
<accession>A0A9Q3SV14</accession>
<feature type="transmembrane region" description="Helical" evidence="1">
    <location>
        <begin position="66"/>
        <end position="91"/>
    </location>
</feature>
<dbReference type="SUPFAM" id="SSF51695">
    <property type="entry name" value="PLC-like phosphodiesterases"/>
    <property type="match status" value="1"/>
</dbReference>
<feature type="transmembrane region" description="Helical" evidence="1">
    <location>
        <begin position="237"/>
        <end position="258"/>
    </location>
</feature>
<feature type="transmembrane region" description="Helical" evidence="1">
    <location>
        <begin position="274"/>
        <end position="294"/>
    </location>
</feature>
<dbReference type="GO" id="GO:0008081">
    <property type="term" value="F:phosphoric diester hydrolase activity"/>
    <property type="evidence" value="ECO:0007669"/>
    <property type="project" value="InterPro"/>
</dbReference>
<feature type="transmembrane region" description="Helical" evidence="1">
    <location>
        <begin position="142"/>
        <end position="163"/>
    </location>
</feature>
<feature type="transmembrane region" description="Helical" evidence="1">
    <location>
        <begin position="103"/>
        <end position="122"/>
    </location>
</feature>
<evidence type="ECO:0000313" key="4">
    <source>
        <dbReference type="Proteomes" id="UP000752647"/>
    </source>
</evidence>
<dbReference type="AlphaFoldDB" id="A0A9Q3SV14"/>
<dbReference type="InterPro" id="IPR018476">
    <property type="entry name" value="GlyceroP-diester-Pdiesterase_M"/>
</dbReference>
<dbReference type="OMA" id="FYAMEYS"/>
<dbReference type="PROSITE" id="PS51704">
    <property type="entry name" value="GP_PDE"/>
    <property type="match status" value="1"/>
</dbReference>
<reference evidence="3" key="1">
    <citation type="submission" date="2021-05" db="EMBL/GenBank/DDBJ databases">
        <title>Pangenome of Leuconostoc gelidum warrants species status for Leuconostoc gelidum subsp. gasicomitatum.</title>
        <authorList>
            <person name="Johansson P."/>
            <person name="Sade E."/>
            <person name="Hultman J."/>
            <person name="Auvinen P."/>
            <person name="Bjorkroth J."/>
        </authorList>
    </citation>
    <scope>NUCLEOTIDE SEQUENCE</scope>
    <source>
        <strain evidence="3">A.21.4</strain>
    </source>
</reference>
<keyword evidence="1" id="KW-0812">Transmembrane</keyword>
<dbReference type="Gene3D" id="3.20.20.190">
    <property type="entry name" value="Phosphatidylinositol (PI) phosphodiesterase"/>
    <property type="match status" value="1"/>
</dbReference>
<dbReference type="GO" id="GO:0006629">
    <property type="term" value="P:lipid metabolic process"/>
    <property type="evidence" value="ECO:0007669"/>
    <property type="project" value="InterPro"/>
</dbReference>
<evidence type="ECO:0000256" key="1">
    <source>
        <dbReference type="SAM" id="Phobius"/>
    </source>
</evidence>
<keyword evidence="1" id="KW-0472">Membrane</keyword>
<dbReference type="Pfam" id="PF10110">
    <property type="entry name" value="GPDPase_memb"/>
    <property type="match status" value="1"/>
</dbReference>